<dbReference type="GO" id="GO:0016787">
    <property type="term" value="F:hydrolase activity"/>
    <property type="evidence" value="ECO:0007669"/>
    <property type="project" value="UniProtKB-KW"/>
</dbReference>
<keyword evidence="8 25" id="KW-0460">Magnesium</keyword>
<feature type="binding site" evidence="25">
    <location>
        <position position="209"/>
    </location>
    <ligand>
        <name>Mg(2+)</name>
        <dbReference type="ChEBI" id="CHEBI:18420"/>
    </ligand>
</feature>
<gene>
    <name evidence="28" type="ORF">DPMN_050224</name>
</gene>
<dbReference type="InterPro" id="IPR040442">
    <property type="entry name" value="Pyrv_kinase-like_dom_sf"/>
</dbReference>
<evidence type="ECO:0000313" key="29">
    <source>
        <dbReference type="Proteomes" id="UP000828390"/>
    </source>
</evidence>
<dbReference type="GO" id="GO:0046872">
    <property type="term" value="F:metal ion binding"/>
    <property type="evidence" value="ECO:0007669"/>
    <property type="project" value="UniProtKB-KW"/>
</dbReference>
<evidence type="ECO:0000256" key="13">
    <source>
        <dbReference type="ARBA" id="ARBA00047918"/>
    </source>
</evidence>
<evidence type="ECO:0000256" key="12">
    <source>
        <dbReference type="ARBA" id="ARBA00023239"/>
    </source>
</evidence>
<reference evidence="28" key="2">
    <citation type="submission" date="2020-11" db="EMBL/GenBank/DDBJ databases">
        <authorList>
            <person name="McCartney M.A."/>
            <person name="Auch B."/>
            <person name="Kono T."/>
            <person name="Mallez S."/>
            <person name="Becker A."/>
            <person name="Gohl D.M."/>
            <person name="Silverstein K.A.T."/>
            <person name="Koren S."/>
            <person name="Bechman K.B."/>
            <person name="Herman A."/>
            <person name="Abrahante J.E."/>
            <person name="Garbe J."/>
        </authorList>
    </citation>
    <scope>NUCLEOTIDE SEQUENCE</scope>
    <source>
        <strain evidence="28">Duluth1</strain>
        <tissue evidence="28">Whole animal</tissue>
    </source>
</reference>
<evidence type="ECO:0000256" key="2">
    <source>
        <dbReference type="ARBA" id="ARBA00004173"/>
    </source>
</evidence>
<feature type="binding site" evidence="25">
    <location>
        <position position="173"/>
    </location>
    <ligand>
        <name>Mg(2+)</name>
        <dbReference type="ChEBI" id="CHEBI:18420"/>
    </ligand>
</feature>
<dbReference type="PANTHER" id="PTHR11105:SF0">
    <property type="entry name" value="CITRAMALYL-COA LYASE, MITOCHONDRIAL"/>
    <property type="match status" value="1"/>
</dbReference>
<evidence type="ECO:0000256" key="26">
    <source>
        <dbReference type="SAM" id="SignalP"/>
    </source>
</evidence>
<evidence type="ECO:0000256" key="8">
    <source>
        <dbReference type="ARBA" id="ARBA00022842"/>
    </source>
</evidence>
<comment type="catalytic activity">
    <reaction evidence="13">
        <text>glyoxylate + acetyl-CoA + H2O = (S)-malate + CoA + H(+)</text>
        <dbReference type="Rhea" id="RHEA:18181"/>
        <dbReference type="ChEBI" id="CHEBI:15377"/>
        <dbReference type="ChEBI" id="CHEBI:15378"/>
        <dbReference type="ChEBI" id="CHEBI:15589"/>
        <dbReference type="ChEBI" id="CHEBI:36655"/>
        <dbReference type="ChEBI" id="CHEBI:57287"/>
        <dbReference type="ChEBI" id="CHEBI:57288"/>
        <dbReference type="EC" id="2.3.3.9"/>
    </reaction>
</comment>
<keyword evidence="5" id="KW-0808">Transferase</keyword>
<keyword evidence="9" id="KW-0809">Transit peptide</keyword>
<sequence>MLLRGLHRLIAICLPKTVVPCVVWASTGAACCQTPGPSKPKKRFTPRRAVLYVPGNDQRKLEKIPTLGADCIVMDCEDGVAANRKVEARETIADMIDRLDFGRSERVVRVNAVGSGLMEEDMRVVFRACTLPDTIMVPKVNSTADLASIIHNLKSTLKERDLAHKLSLVLFIESALGLMNLREICERATELSLRSNVFEVDGLVFGSDDFCADIGAKRSVDGSELLYARQKMVTVAKAFRLQVIDMVHIDYKDLEGLRVQSLRGAEMGFTGKQVIHPGQVGVVQEAFSPAPQQVEWATSLIEAFNTHQASGQGAFTFRGHMIDMPLLLQAKNIVQLAEAIKIT</sequence>
<accession>A0A9D4HP24</accession>
<comment type="cofactor">
    <cofactor evidence="1">
        <name>Mg(2+)</name>
        <dbReference type="ChEBI" id="CHEBI:18420"/>
    </cofactor>
</comment>
<keyword evidence="29" id="KW-1185">Reference proteome</keyword>
<evidence type="ECO:0000256" key="24">
    <source>
        <dbReference type="PIRSR" id="PIRSR015582-1"/>
    </source>
</evidence>
<comment type="catalytic activity">
    <reaction evidence="14">
        <text>propanoyl-CoA + glyoxylate + H2O = 3-methylmalate + CoA + H(+)</text>
        <dbReference type="Rhea" id="RHEA:47628"/>
        <dbReference type="ChEBI" id="CHEBI:15377"/>
        <dbReference type="ChEBI" id="CHEBI:15378"/>
        <dbReference type="ChEBI" id="CHEBI:36655"/>
        <dbReference type="ChEBI" id="CHEBI:57287"/>
        <dbReference type="ChEBI" id="CHEBI:57392"/>
        <dbReference type="ChEBI" id="CHEBI:87810"/>
    </reaction>
</comment>
<dbReference type="AlphaFoldDB" id="A0A9D4HP24"/>
<evidence type="ECO:0000259" key="27">
    <source>
        <dbReference type="Pfam" id="PF03328"/>
    </source>
</evidence>
<keyword evidence="12" id="KW-0456">Lyase</keyword>
<evidence type="ECO:0000256" key="20">
    <source>
        <dbReference type="ARBA" id="ARBA00072098"/>
    </source>
</evidence>
<feature type="binding site" evidence="24">
    <location>
        <position position="109"/>
    </location>
    <ligand>
        <name>substrate</name>
    </ligand>
</feature>
<feature type="binding site" evidence="24">
    <location>
        <position position="173"/>
    </location>
    <ligand>
        <name>substrate</name>
    </ligand>
</feature>
<dbReference type="Proteomes" id="UP000828390">
    <property type="component" value="Unassembled WGS sequence"/>
</dbReference>
<reference evidence="28" key="1">
    <citation type="journal article" date="2019" name="bioRxiv">
        <title>The Genome of the Zebra Mussel, Dreissena polymorpha: A Resource for Invasive Species Research.</title>
        <authorList>
            <person name="McCartney M.A."/>
            <person name="Auch B."/>
            <person name="Kono T."/>
            <person name="Mallez S."/>
            <person name="Zhang Y."/>
            <person name="Obille A."/>
            <person name="Becker A."/>
            <person name="Abrahante J.E."/>
            <person name="Garbe J."/>
            <person name="Badalamenti J.P."/>
            <person name="Herman A."/>
            <person name="Mangelson H."/>
            <person name="Liachko I."/>
            <person name="Sullivan S."/>
            <person name="Sone E.D."/>
            <person name="Koren S."/>
            <person name="Silverstein K.A.T."/>
            <person name="Beckman K.B."/>
            <person name="Gohl D.M."/>
        </authorList>
    </citation>
    <scope>NUCLEOTIDE SEQUENCE</scope>
    <source>
        <strain evidence="28">Duluth1</strain>
        <tissue evidence="28">Whole animal</tissue>
    </source>
</reference>
<feature type="domain" description="HpcH/HpaI aldolase/citrate lyase" evidence="27">
    <location>
        <begin position="48"/>
        <end position="277"/>
    </location>
</feature>
<dbReference type="InterPro" id="IPR040186">
    <property type="entry name" value="Citramalyl-CoA_lyase"/>
</dbReference>
<comment type="similarity">
    <text evidence="17">Belongs to the HpcH/HpaI aldolase family. Citrate lyase beta subunit-like subfamily.</text>
</comment>
<evidence type="ECO:0000256" key="9">
    <source>
        <dbReference type="ARBA" id="ARBA00022946"/>
    </source>
</evidence>
<protein>
    <recommendedName>
        <fullName evidence="20">Citramalyl-CoA lyase, mitochondrial</fullName>
        <ecNumber evidence="4">2.3.3.9</ecNumber>
        <ecNumber evidence="18">3.1.2.30</ecNumber>
        <ecNumber evidence="19">4.1.3.25</ecNumber>
    </recommendedName>
    <alternativeName>
        <fullName evidence="22">(3S)-malyl-CoA thioesterase</fullName>
    </alternativeName>
    <alternativeName>
        <fullName evidence="23">Beta-methylmalate synthase</fullName>
    </alternativeName>
    <alternativeName>
        <fullName evidence="21">Malate synthase</fullName>
    </alternativeName>
</protein>
<dbReference type="PANTHER" id="PTHR11105">
    <property type="entry name" value="CITRATE LYASE SUBUNIT BETA-RELATED"/>
    <property type="match status" value="1"/>
</dbReference>
<evidence type="ECO:0000256" key="15">
    <source>
        <dbReference type="ARBA" id="ARBA00051672"/>
    </source>
</evidence>
<dbReference type="EC" id="4.1.3.25" evidence="19"/>
<keyword evidence="7" id="KW-0378">Hydrolase</keyword>
<name>A0A9D4HP24_DREPO</name>
<dbReference type="GO" id="GO:0004474">
    <property type="term" value="F:malate synthase activity"/>
    <property type="evidence" value="ECO:0007669"/>
    <property type="project" value="UniProtKB-EC"/>
</dbReference>
<feature type="signal peptide" evidence="26">
    <location>
        <begin position="1"/>
        <end position="25"/>
    </location>
</feature>
<comment type="function">
    <text evidence="16">Mitochondrial citramalyl-CoA lyase indirectly involved in the vitamin B12 metabolism. Converts citramalyl-CoA into acetyl-CoA and pyruvate in the C5-dicarboxylate catabolism pathway. The C5-dicarboxylate catabolism pathway is required to detoxify itaconate, a vitamin B12-poisoning metabolite. Also acts as a malate synthase in vitro, converting glyoxylate and acetyl-CoA to malate. Also displays malyl-CoA thioesterase activity. Also acts as a beta-methylmalate synthase in vitro, by mediating conversion of glyoxylate and propionyl-CoA to beta-methylmalate. Also has very weak citramalate synthase activity in vitro.</text>
</comment>
<dbReference type="Gene3D" id="3.20.20.60">
    <property type="entry name" value="Phosphoenolpyruvate-binding domains"/>
    <property type="match status" value="1"/>
</dbReference>
<comment type="subunit">
    <text evidence="3">Homotrimer.</text>
</comment>
<organism evidence="28 29">
    <name type="scientific">Dreissena polymorpha</name>
    <name type="common">Zebra mussel</name>
    <name type="synonym">Mytilus polymorpha</name>
    <dbReference type="NCBI Taxonomy" id="45954"/>
    <lineage>
        <taxon>Eukaryota</taxon>
        <taxon>Metazoa</taxon>
        <taxon>Spiralia</taxon>
        <taxon>Lophotrochozoa</taxon>
        <taxon>Mollusca</taxon>
        <taxon>Bivalvia</taxon>
        <taxon>Autobranchia</taxon>
        <taxon>Heteroconchia</taxon>
        <taxon>Euheterodonta</taxon>
        <taxon>Imparidentia</taxon>
        <taxon>Neoheterodontei</taxon>
        <taxon>Myida</taxon>
        <taxon>Dreissenoidea</taxon>
        <taxon>Dreissenidae</taxon>
        <taxon>Dreissena</taxon>
    </lineage>
</organism>
<feature type="chain" id="PRO_5039264022" description="Citramalyl-CoA lyase, mitochondrial" evidence="26">
    <location>
        <begin position="26"/>
        <end position="343"/>
    </location>
</feature>
<evidence type="ECO:0000256" key="25">
    <source>
        <dbReference type="PIRSR" id="PIRSR015582-2"/>
    </source>
</evidence>
<evidence type="ECO:0000256" key="14">
    <source>
        <dbReference type="ARBA" id="ARBA00051623"/>
    </source>
</evidence>
<dbReference type="FunFam" id="3.20.20.60:FF:000014">
    <property type="entry name" value="Citrate lyase subunit beta-like protein"/>
    <property type="match status" value="1"/>
</dbReference>
<dbReference type="GO" id="GO:0005739">
    <property type="term" value="C:mitochondrion"/>
    <property type="evidence" value="ECO:0007669"/>
    <property type="project" value="UniProtKB-SubCell"/>
</dbReference>
<evidence type="ECO:0000256" key="21">
    <source>
        <dbReference type="ARBA" id="ARBA00076231"/>
    </source>
</evidence>
<dbReference type="EC" id="3.1.2.30" evidence="18"/>
<dbReference type="GO" id="GO:0047777">
    <property type="term" value="F:(S)-citramalyl-CoA lyase activity"/>
    <property type="evidence" value="ECO:0007669"/>
    <property type="project" value="UniProtKB-EC"/>
</dbReference>
<evidence type="ECO:0000256" key="3">
    <source>
        <dbReference type="ARBA" id="ARBA00011233"/>
    </source>
</evidence>
<keyword evidence="26" id="KW-0732">Signal</keyword>
<comment type="caution">
    <text evidence="28">The sequence shown here is derived from an EMBL/GenBank/DDBJ whole genome shotgun (WGS) entry which is preliminary data.</text>
</comment>
<dbReference type="EC" id="2.3.3.9" evidence="4"/>
<comment type="subcellular location">
    <subcellularLocation>
        <location evidence="2">Mitochondrion</location>
    </subcellularLocation>
</comment>
<dbReference type="GO" id="GO:0106064">
    <property type="term" value="P:regulation of cobalamin metabolic process"/>
    <property type="evidence" value="ECO:0007669"/>
    <property type="project" value="UniProtKB-ARBA"/>
</dbReference>
<evidence type="ECO:0000313" key="28">
    <source>
        <dbReference type="EMBL" id="KAH3724408.1"/>
    </source>
</evidence>
<evidence type="ECO:0000256" key="1">
    <source>
        <dbReference type="ARBA" id="ARBA00001946"/>
    </source>
</evidence>
<evidence type="ECO:0000256" key="16">
    <source>
        <dbReference type="ARBA" id="ARBA00055540"/>
    </source>
</evidence>
<evidence type="ECO:0000256" key="18">
    <source>
        <dbReference type="ARBA" id="ARBA00066460"/>
    </source>
</evidence>
<keyword evidence="10" id="KW-0007">Acetylation</keyword>
<evidence type="ECO:0000256" key="5">
    <source>
        <dbReference type="ARBA" id="ARBA00022679"/>
    </source>
</evidence>
<evidence type="ECO:0000256" key="17">
    <source>
        <dbReference type="ARBA" id="ARBA00061542"/>
    </source>
</evidence>
<comment type="catalytic activity">
    <reaction evidence="15">
        <text>(3S)-citramalyl-CoA = pyruvate + acetyl-CoA</text>
        <dbReference type="Rhea" id="RHEA:22612"/>
        <dbReference type="ChEBI" id="CHEBI:15361"/>
        <dbReference type="ChEBI" id="CHEBI:57288"/>
        <dbReference type="ChEBI" id="CHEBI:58668"/>
        <dbReference type="EC" id="4.1.3.25"/>
    </reaction>
</comment>
<keyword evidence="6 25" id="KW-0479">Metal-binding</keyword>
<dbReference type="InterPro" id="IPR005000">
    <property type="entry name" value="Aldolase/citrate-lyase_domain"/>
</dbReference>
<evidence type="ECO:0000256" key="23">
    <source>
        <dbReference type="ARBA" id="ARBA00083020"/>
    </source>
</evidence>
<dbReference type="EMBL" id="JAIWYP010000012">
    <property type="protein sequence ID" value="KAH3724408.1"/>
    <property type="molecule type" value="Genomic_DNA"/>
</dbReference>
<evidence type="ECO:0000256" key="10">
    <source>
        <dbReference type="ARBA" id="ARBA00022990"/>
    </source>
</evidence>
<evidence type="ECO:0000256" key="7">
    <source>
        <dbReference type="ARBA" id="ARBA00022801"/>
    </source>
</evidence>
<evidence type="ECO:0000256" key="6">
    <source>
        <dbReference type="ARBA" id="ARBA00022723"/>
    </source>
</evidence>
<keyword evidence="11" id="KW-0496">Mitochondrion</keyword>
<dbReference type="Pfam" id="PF03328">
    <property type="entry name" value="HpcH_HpaI"/>
    <property type="match status" value="1"/>
</dbReference>
<dbReference type="InterPro" id="IPR011206">
    <property type="entry name" value="Citrate_lyase_beta/mcl1/mcl2"/>
</dbReference>
<proteinExistence type="inferred from homology"/>
<dbReference type="PIRSF" id="PIRSF015582">
    <property type="entry name" value="Cit_lyase_B"/>
    <property type="match status" value="1"/>
</dbReference>
<dbReference type="SUPFAM" id="SSF51621">
    <property type="entry name" value="Phosphoenolpyruvate/pyruvate domain"/>
    <property type="match status" value="1"/>
</dbReference>
<evidence type="ECO:0000256" key="22">
    <source>
        <dbReference type="ARBA" id="ARBA00076788"/>
    </source>
</evidence>
<evidence type="ECO:0000256" key="19">
    <source>
        <dbReference type="ARBA" id="ARBA00066840"/>
    </source>
</evidence>
<dbReference type="OrthoDB" id="1773at2759"/>
<dbReference type="InterPro" id="IPR015813">
    <property type="entry name" value="Pyrv/PenolPyrv_kinase-like_dom"/>
</dbReference>
<evidence type="ECO:0000256" key="11">
    <source>
        <dbReference type="ARBA" id="ARBA00023128"/>
    </source>
</evidence>
<dbReference type="PROSITE" id="PS51257">
    <property type="entry name" value="PROKAR_LIPOPROTEIN"/>
    <property type="match status" value="1"/>
</dbReference>
<evidence type="ECO:0000256" key="4">
    <source>
        <dbReference type="ARBA" id="ARBA00012636"/>
    </source>
</evidence>